<dbReference type="CDD" id="cd16594">
    <property type="entry name" value="RING-HC_TRIM7-like_C-IV"/>
    <property type="match status" value="1"/>
</dbReference>
<protein>
    <recommendedName>
        <fullName evidence="9">RING-type domain-containing protein</fullName>
    </recommendedName>
</protein>
<evidence type="ECO:0000256" key="4">
    <source>
        <dbReference type="PROSITE-ProRule" id="PRU00024"/>
    </source>
</evidence>
<evidence type="ECO:0000256" key="3">
    <source>
        <dbReference type="ARBA" id="ARBA00022833"/>
    </source>
</evidence>
<evidence type="ECO:0000259" key="6">
    <source>
        <dbReference type="PROSITE" id="PS50119"/>
    </source>
</evidence>
<dbReference type="Pfam" id="PF15227">
    <property type="entry name" value="zf-C3HC4_4"/>
    <property type="match status" value="1"/>
</dbReference>
<dbReference type="InterPro" id="IPR017907">
    <property type="entry name" value="Znf_RING_CS"/>
</dbReference>
<dbReference type="OrthoDB" id="9049620at2759"/>
<evidence type="ECO:0000256" key="2">
    <source>
        <dbReference type="ARBA" id="ARBA00022771"/>
    </source>
</evidence>
<proteinExistence type="predicted"/>
<evidence type="ECO:0000313" key="8">
    <source>
        <dbReference type="Proteomes" id="UP000276834"/>
    </source>
</evidence>
<evidence type="ECO:0000259" key="5">
    <source>
        <dbReference type="PROSITE" id="PS50089"/>
    </source>
</evidence>
<dbReference type="SUPFAM" id="SSF57845">
    <property type="entry name" value="B-box zinc-binding domain"/>
    <property type="match status" value="1"/>
</dbReference>
<dbReference type="SMART" id="SM00184">
    <property type="entry name" value="RING"/>
    <property type="match status" value="1"/>
</dbReference>
<dbReference type="Proteomes" id="UP000276834">
    <property type="component" value="Unassembled WGS sequence"/>
</dbReference>
<gene>
    <name evidence="7" type="ORF">DV515_00019512</name>
</gene>
<comment type="caution">
    <text evidence="7">The sequence shown here is derived from an EMBL/GenBank/DDBJ whole genome shotgun (WGS) entry which is preliminary data.</text>
</comment>
<keyword evidence="2 4" id="KW-0863">Zinc-finger</keyword>
<dbReference type="GO" id="GO:0008270">
    <property type="term" value="F:zinc ion binding"/>
    <property type="evidence" value="ECO:0007669"/>
    <property type="project" value="UniProtKB-KW"/>
</dbReference>
<dbReference type="Pfam" id="PF00643">
    <property type="entry name" value="zf-B_box"/>
    <property type="match status" value="1"/>
</dbReference>
<dbReference type="PANTHER" id="PTHR24103">
    <property type="entry name" value="E3 UBIQUITIN-PROTEIN LIGASE TRIM"/>
    <property type="match status" value="1"/>
</dbReference>
<name>A0A3L8Q4X4_CHLGU</name>
<sequence>MAELGPAGSLRAEASCPLCLAFFQEPVSIHCGHNFCRPCIESCWENSRESFPCPRCRLTAPERSLRPNRELAEIIRIAQRLSLRGRGGEGERLCRRHGEVLKLFCEEEQTPVCRVCRESRDHRLHAAVPIEEAAQEHKVGGARVSRRMEEVAAALFAWQKFGFLHFPPLFRVPFE</sequence>
<feature type="domain" description="B box-type" evidence="6">
    <location>
        <begin position="89"/>
        <end position="130"/>
    </location>
</feature>
<feature type="domain" description="RING-type" evidence="5">
    <location>
        <begin position="16"/>
        <end position="57"/>
    </location>
</feature>
<keyword evidence="1" id="KW-0479">Metal-binding</keyword>
<keyword evidence="8" id="KW-1185">Reference proteome</keyword>
<organism evidence="7 8">
    <name type="scientific">Chloebia gouldiae</name>
    <name type="common">Gouldian finch</name>
    <name type="synonym">Erythrura gouldiae</name>
    <dbReference type="NCBI Taxonomy" id="44316"/>
    <lineage>
        <taxon>Eukaryota</taxon>
        <taxon>Metazoa</taxon>
        <taxon>Chordata</taxon>
        <taxon>Craniata</taxon>
        <taxon>Vertebrata</taxon>
        <taxon>Euteleostomi</taxon>
        <taxon>Archelosauria</taxon>
        <taxon>Archosauria</taxon>
        <taxon>Dinosauria</taxon>
        <taxon>Saurischia</taxon>
        <taxon>Theropoda</taxon>
        <taxon>Coelurosauria</taxon>
        <taxon>Aves</taxon>
        <taxon>Neognathae</taxon>
        <taxon>Neoaves</taxon>
        <taxon>Telluraves</taxon>
        <taxon>Australaves</taxon>
        <taxon>Passeriformes</taxon>
        <taxon>Passeroidea</taxon>
        <taxon>Passeridae</taxon>
        <taxon>Chloebia</taxon>
    </lineage>
</organism>
<dbReference type="PROSITE" id="PS50119">
    <property type="entry name" value="ZF_BBOX"/>
    <property type="match status" value="1"/>
</dbReference>
<dbReference type="InterPro" id="IPR013083">
    <property type="entry name" value="Znf_RING/FYVE/PHD"/>
</dbReference>
<dbReference type="InterPro" id="IPR050143">
    <property type="entry name" value="TRIM/RBCC"/>
</dbReference>
<dbReference type="SUPFAM" id="SSF57850">
    <property type="entry name" value="RING/U-box"/>
    <property type="match status" value="1"/>
</dbReference>
<keyword evidence="3" id="KW-0862">Zinc</keyword>
<evidence type="ECO:0008006" key="9">
    <source>
        <dbReference type="Google" id="ProtNLM"/>
    </source>
</evidence>
<reference evidence="7 8" key="1">
    <citation type="journal article" date="2018" name="Proc. R. Soc. B">
        <title>A non-coding region near Follistatin controls head colour polymorphism in the Gouldian finch.</title>
        <authorList>
            <person name="Toomey M.B."/>
            <person name="Marques C.I."/>
            <person name="Andrade P."/>
            <person name="Araujo P.M."/>
            <person name="Sabatino S."/>
            <person name="Gazda M.A."/>
            <person name="Afonso S."/>
            <person name="Lopes R.J."/>
            <person name="Corbo J.C."/>
            <person name="Carneiro M."/>
        </authorList>
    </citation>
    <scope>NUCLEOTIDE SEQUENCE [LARGE SCALE GENOMIC DNA]</scope>
    <source>
        <strain evidence="7">Red01</strain>
        <tissue evidence="7">Muscle</tissue>
    </source>
</reference>
<dbReference type="AlphaFoldDB" id="A0A3L8Q4X4"/>
<dbReference type="Gene3D" id="3.30.40.10">
    <property type="entry name" value="Zinc/RING finger domain, C3HC4 (zinc finger)"/>
    <property type="match status" value="1"/>
</dbReference>
<dbReference type="SMART" id="SM00336">
    <property type="entry name" value="BBOX"/>
    <property type="match status" value="1"/>
</dbReference>
<accession>A0A3L8Q4X4</accession>
<dbReference type="PROSITE" id="PS50089">
    <property type="entry name" value="ZF_RING_2"/>
    <property type="match status" value="1"/>
</dbReference>
<dbReference type="STRING" id="44316.ENSEGOP00005014252"/>
<evidence type="ECO:0000256" key="1">
    <source>
        <dbReference type="ARBA" id="ARBA00022723"/>
    </source>
</evidence>
<dbReference type="InterPro" id="IPR000315">
    <property type="entry name" value="Znf_B-box"/>
</dbReference>
<dbReference type="EMBL" id="QUSF01009276">
    <property type="protein sequence ID" value="RLV62248.1"/>
    <property type="molecule type" value="Genomic_DNA"/>
</dbReference>
<dbReference type="Gene3D" id="3.30.160.60">
    <property type="entry name" value="Classic Zinc Finger"/>
    <property type="match status" value="1"/>
</dbReference>
<evidence type="ECO:0000313" key="7">
    <source>
        <dbReference type="EMBL" id="RLV62248.1"/>
    </source>
</evidence>
<dbReference type="InterPro" id="IPR001841">
    <property type="entry name" value="Znf_RING"/>
</dbReference>
<dbReference type="PROSITE" id="PS00518">
    <property type="entry name" value="ZF_RING_1"/>
    <property type="match status" value="1"/>
</dbReference>